<keyword evidence="3" id="KW-0808">Transferase</keyword>
<reference evidence="10" key="2">
    <citation type="submission" date="2015-01" db="EMBL/GenBank/DDBJ databases">
        <title>Evolutionary Origins and Diversification of the Mycorrhizal Mutualists.</title>
        <authorList>
            <consortium name="DOE Joint Genome Institute"/>
            <consortium name="Mycorrhizal Genomics Consortium"/>
            <person name="Kohler A."/>
            <person name="Kuo A."/>
            <person name="Nagy L.G."/>
            <person name="Floudas D."/>
            <person name="Copeland A."/>
            <person name="Barry K.W."/>
            <person name="Cichocki N."/>
            <person name="Veneault-Fourrey C."/>
            <person name="LaButti K."/>
            <person name="Lindquist E.A."/>
            <person name="Lipzen A."/>
            <person name="Lundell T."/>
            <person name="Morin E."/>
            <person name="Murat C."/>
            <person name="Riley R."/>
            <person name="Ohm R."/>
            <person name="Sun H."/>
            <person name="Tunlid A."/>
            <person name="Henrissat B."/>
            <person name="Grigoriev I.V."/>
            <person name="Hibbett D.S."/>
            <person name="Martin F."/>
        </authorList>
    </citation>
    <scope>NUCLEOTIDE SEQUENCE [LARGE SCALE GENOMIC DNA]</scope>
    <source>
        <strain evidence="10">MAFF 305830</strain>
    </source>
</reference>
<organism evidence="9 10">
    <name type="scientific">Serendipita vermifera MAFF 305830</name>
    <dbReference type="NCBI Taxonomy" id="933852"/>
    <lineage>
        <taxon>Eukaryota</taxon>
        <taxon>Fungi</taxon>
        <taxon>Dikarya</taxon>
        <taxon>Basidiomycota</taxon>
        <taxon>Agaricomycotina</taxon>
        <taxon>Agaricomycetes</taxon>
        <taxon>Sebacinales</taxon>
        <taxon>Serendipitaceae</taxon>
        <taxon>Serendipita</taxon>
    </lineage>
</organism>
<feature type="active site" description="Proton acceptor" evidence="6">
    <location>
        <position position="172"/>
    </location>
</feature>
<dbReference type="InterPro" id="IPR026591">
    <property type="entry name" value="Sirtuin_cat_small_dom_sf"/>
</dbReference>
<evidence type="ECO:0000256" key="6">
    <source>
        <dbReference type="PROSITE-ProRule" id="PRU00236"/>
    </source>
</evidence>
<gene>
    <name evidence="9" type="ORF">M408DRAFT_325449</name>
</gene>
<name>A0A0C3BQZ4_SERVB</name>
<feature type="binding site" evidence="6">
    <location>
        <position position="208"/>
    </location>
    <ligand>
        <name>Zn(2+)</name>
        <dbReference type="ChEBI" id="CHEBI:29105"/>
    </ligand>
</feature>
<proteinExistence type="inferred from homology"/>
<dbReference type="InterPro" id="IPR026590">
    <property type="entry name" value="Ssirtuin_cat_dom"/>
</dbReference>
<protein>
    <recommendedName>
        <fullName evidence="8">Deacetylase sirtuin-type domain-containing protein</fullName>
    </recommendedName>
</protein>
<dbReference type="CDD" id="cd01407">
    <property type="entry name" value="SIR2-fam"/>
    <property type="match status" value="1"/>
</dbReference>
<dbReference type="PANTHER" id="PTHR11085:SF8">
    <property type="entry name" value="NAD-DEPENDENT HISTONE DEACETYLASE HST3"/>
    <property type="match status" value="1"/>
</dbReference>
<keyword evidence="5" id="KW-0496">Mitochondrion</keyword>
<dbReference type="OrthoDB" id="2919105at2759"/>
<feature type="binding site" evidence="6">
    <location>
        <position position="183"/>
    </location>
    <ligand>
        <name>Zn(2+)</name>
        <dbReference type="ChEBI" id="CHEBI:29105"/>
    </ligand>
</feature>
<evidence type="ECO:0000259" key="8">
    <source>
        <dbReference type="PROSITE" id="PS50305"/>
    </source>
</evidence>
<dbReference type="GO" id="GO:0017136">
    <property type="term" value="F:histone deacetylase activity, NAD-dependent"/>
    <property type="evidence" value="ECO:0007669"/>
    <property type="project" value="TreeGrafter"/>
</dbReference>
<dbReference type="Proteomes" id="UP000054097">
    <property type="component" value="Unassembled WGS sequence"/>
</dbReference>
<evidence type="ECO:0000256" key="7">
    <source>
        <dbReference type="SAM" id="MobiDB-lite"/>
    </source>
</evidence>
<feature type="compositionally biased region" description="Low complexity" evidence="7">
    <location>
        <begin position="384"/>
        <end position="399"/>
    </location>
</feature>
<dbReference type="HOGENOM" id="CLU_021544_4_1_1"/>
<feature type="region of interest" description="Disordered" evidence="7">
    <location>
        <begin position="135"/>
        <end position="161"/>
    </location>
</feature>
<sequence>MPITTLNIEEDATDVTVRRALTGLSSAVVKSRRIVVVTGAGISCSCGIPDFRSSDGLYNLVKQQYPDVVLKGRDLFDASLFRDKTSTAVFYTFISGLKAAIDKASPSPTHHFLHTLHKRGKLLRSYTQNIDGLEERSGLSGTGSVPNAPADASNSKTDKPKIAKDAKNIQLHGDIHRVRCNVCSASFPCEEEHMEIFQKGTAPDCPECKQRSDERVARSARAVRVGTLRPAIVLYDEPHPLGDDIAAIQTSDLSKRPDLLIIMGTSLKVHGLKKLVKEFAKAVHHGSTTPSATAPPKVIFVNKTAPAAEWAGVIDLHVQGTSDAWVERVISDWKHSKPTDWETQPTLKEVLATTNTKPKVTTQAGKTSKPKVAPKRNDSNAENVSPSAAAKAASSAPVKRQPLGSATPSQSSQPIKGRVLSSATSVKAPKVKKNPAAAKSVDSENPAATSAKGKATAKRPCTPTRDIVESSTPPLSPSKRQNVECHYDTSELMNPRKRQRSLDGPIERSFEAEDLAAC</sequence>
<dbReference type="PROSITE" id="PS50305">
    <property type="entry name" value="SIRTUIN"/>
    <property type="match status" value="1"/>
</dbReference>
<dbReference type="GO" id="GO:0046872">
    <property type="term" value="F:metal ion binding"/>
    <property type="evidence" value="ECO:0007669"/>
    <property type="project" value="UniProtKB-KW"/>
</dbReference>
<feature type="region of interest" description="Disordered" evidence="7">
    <location>
        <begin position="351"/>
        <end position="507"/>
    </location>
</feature>
<dbReference type="Pfam" id="PF02146">
    <property type="entry name" value="SIR2"/>
    <property type="match status" value="2"/>
</dbReference>
<dbReference type="AlphaFoldDB" id="A0A0C3BQZ4"/>
<dbReference type="GO" id="GO:0005634">
    <property type="term" value="C:nucleus"/>
    <property type="evidence" value="ECO:0007669"/>
    <property type="project" value="TreeGrafter"/>
</dbReference>
<evidence type="ECO:0000256" key="4">
    <source>
        <dbReference type="ARBA" id="ARBA00023027"/>
    </source>
</evidence>
<dbReference type="InterPro" id="IPR050134">
    <property type="entry name" value="NAD-dep_sirtuin_deacylases"/>
</dbReference>
<evidence type="ECO:0000256" key="5">
    <source>
        <dbReference type="ARBA" id="ARBA00023128"/>
    </source>
</evidence>
<feature type="domain" description="Deacetylase sirtuin-type" evidence="8">
    <location>
        <begin position="14"/>
        <end position="332"/>
    </location>
</feature>
<feature type="compositionally biased region" description="Polar residues" evidence="7">
    <location>
        <begin position="404"/>
        <end position="414"/>
    </location>
</feature>
<dbReference type="GO" id="GO:0070403">
    <property type="term" value="F:NAD+ binding"/>
    <property type="evidence" value="ECO:0007669"/>
    <property type="project" value="InterPro"/>
</dbReference>
<keyword evidence="4" id="KW-0520">NAD</keyword>
<comment type="similarity">
    <text evidence="2">Belongs to the sirtuin family. Class I subfamily.</text>
</comment>
<feature type="binding site" evidence="6">
    <location>
        <position position="180"/>
    </location>
    <ligand>
        <name>Zn(2+)</name>
        <dbReference type="ChEBI" id="CHEBI:29105"/>
    </ligand>
</feature>
<accession>A0A0C3BQZ4</accession>
<evidence type="ECO:0000313" key="9">
    <source>
        <dbReference type="EMBL" id="KIM33876.1"/>
    </source>
</evidence>
<keyword evidence="6" id="KW-0479">Metal-binding</keyword>
<evidence type="ECO:0000313" key="10">
    <source>
        <dbReference type="Proteomes" id="UP000054097"/>
    </source>
</evidence>
<dbReference type="SUPFAM" id="SSF52467">
    <property type="entry name" value="DHS-like NAD/FAD-binding domain"/>
    <property type="match status" value="1"/>
</dbReference>
<dbReference type="Gene3D" id="3.40.50.1220">
    <property type="entry name" value="TPP-binding domain"/>
    <property type="match status" value="1"/>
</dbReference>
<dbReference type="InterPro" id="IPR029035">
    <property type="entry name" value="DHS-like_NAD/FAD-binding_dom"/>
</dbReference>
<dbReference type="PANTHER" id="PTHR11085">
    <property type="entry name" value="NAD-DEPENDENT PROTEIN DEACYLASE SIRTUIN-5, MITOCHONDRIAL-RELATED"/>
    <property type="match status" value="1"/>
</dbReference>
<evidence type="ECO:0000256" key="1">
    <source>
        <dbReference type="ARBA" id="ARBA00004173"/>
    </source>
</evidence>
<comment type="subcellular location">
    <subcellularLocation>
        <location evidence="1">Mitochondrion</location>
    </subcellularLocation>
</comment>
<keyword evidence="6" id="KW-0862">Zinc</keyword>
<dbReference type="EMBL" id="KN824277">
    <property type="protein sequence ID" value="KIM33876.1"/>
    <property type="molecule type" value="Genomic_DNA"/>
</dbReference>
<dbReference type="GO" id="GO:0005739">
    <property type="term" value="C:mitochondrion"/>
    <property type="evidence" value="ECO:0007669"/>
    <property type="project" value="UniProtKB-SubCell"/>
</dbReference>
<evidence type="ECO:0000256" key="3">
    <source>
        <dbReference type="ARBA" id="ARBA00022679"/>
    </source>
</evidence>
<keyword evidence="10" id="KW-1185">Reference proteome</keyword>
<evidence type="ECO:0000256" key="2">
    <source>
        <dbReference type="ARBA" id="ARBA00006924"/>
    </source>
</evidence>
<dbReference type="Gene3D" id="3.30.1600.10">
    <property type="entry name" value="SIR2/SIRT2 'Small Domain"/>
    <property type="match status" value="1"/>
</dbReference>
<dbReference type="InterPro" id="IPR003000">
    <property type="entry name" value="Sirtuin"/>
</dbReference>
<feature type="binding site" evidence="6">
    <location>
        <position position="205"/>
    </location>
    <ligand>
        <name>Zn(2+)</name>
        <dbReference type="ChEBI" id="CHEBI:29105"/>
    </ligand>
</feature>
<dbReference type="STRING" id="933852.A0A0C3BQZ4"/>
<reference evidence="9 10" key="1">
    <citation type="submission" date="2014-04" db="EMBL/GenBank/DDBJ databases">
        <authorList>
            <consortium name="DOE Joint Genome Institute"/>
            <person name="Kuo A."/>
            <person name="Zuccaro A."/>
            <person name="Kohler A."/>
            <person name="Nagy L.G."/>
            <person name="Floudas D."/>
            <person name="Copeland A."/>
            <person name="Barry K.W."/>
            <person name="Cichocki N."/>
            <person name="Veneault-Fourrey C."/>
            <person name="LaButti K."/>
            <person name="Lindquist E.A."/>
            <person name="Lipzen A."/>
            <person name="Lundell T."/>
            <person name="Morin E."/>
            <person name="Murat C."/>
            <person name="Sun H."/>
            <person name="Tunlid A."/>
            <person name="Henrissat B."/>
            <person name="Grigoriev I.V."/>
            <person name="Hibbett D.S."/>
            <person name="Martin F."/>
            <person name="Nordberg H.P."/>
            <person name="Cantor M.N."/>
            <person name="Hua S.X."/>
        </authorList>
    </citation>
    <scope>NUCLEOTIDE SEQUENCE [LARGE SCALE GENOMIC DNA]</scope>
    <source>
        <strain evidence="9 10">MAFF 305830</strain>
    </source>
</reference>
<feature type="compositionally biased region" description="Polar residues" evidence="7">
    <location>
        <begin position="351"/>
        <end position="366"/>
    </location>
</feature>